<comment type="activity regulation">
    <text evidence="11">Na(+) is not transported, but it plays an essential structural role and its presence is essential for fluoride channel function.</text>
</comment>
<feature type="binding site" evidence="11">
    <location>
        <position position="81"/>
    </location>
    <ligand>
        <name>Na(+)</name>
        <dbReference type="ChEBI" id="CHEBI:29101"/>
        <note>structural</note>
    </ligand>
</feature>
<comment type="similarity">
    <text evidence="9 11">Belongs to the fluoride channel Fluc/FEX (TC 1.A.43) family.</text>
</comment>
<comment type="catalytic activity">
    <reaction evidence="10">
        <text>fluoride(in) = fluoride(out)</text>
        <dbReference type="Rhea" id="RHEA:76159"/>
        <dbReference type="ChEBI" id="CHEBI:17051"/>
    </reaction>
    <physiologicalReaction direction="left-to-right" evidence="10">
        <dbReference type="Rhea" id="RHEA:76160"/>
    </physiologicalReaction>
</comment>
<dbReference type="Proteomes" id="UP000316921">
    <property type="component" value="Chromosome"/>
</dbReference>
<feature type="transmembrane region" description="Helical" evidence="11">
    <location>
        <begin position="108"/>
        <end position="128"/>
    </location>
</feature>
<evidence type="ECO:0000256" key="4">
    <source>
        <dbReference type="ARBA" id="ARBA00022692"/>
    </source>
</evidence>
<reference evidence="12 13" key="1">
    <citation type="submission" date="2019-02" db="EMBL/GenBank/DDBJ databases">
        <title>Deep-cultivation of Planctomycetes and their phenomic and genomic characterization uncovers novel biology.</title>
        <authorList>
            <person name="Wiegand S."/>
            <person name="Jogler M."/>
            <person name="Boedeker C."/>
            <person name="Pinto D."/>
            <person name="Vollmers J."/>
            <person name="Rivas-Marin E."/>
            <person name="Kohn T."/>
            <person name="Peeters S.H."/>
            <person name="Heuer A."/>
            <person name="Rast P."/>
            <person name="Oberbeckmann S."/>
            <person name="Bunk B."/>
            <person name="Jeske O."/>
            <person name="Meyerdierks A."/>
            <person name="Storesund J.E."/>
            <person name="Kallscheuer N."/>
            <person name="Luecker S."/>
            <person name="Lage O.M."/>
            <person name="Pohl T."/>
            <person name="Merkel B.J."/>
            <person name="Hornburger P."/>
            <person name="Mueller R.-W."/>
            <person name="Bruemmer F."/>
            <person name="Labrenz M."/>
            <person name="Spormann A.M."/>
            <person name="Op den Camp H."/>
            <person name="Overmann J."/>
            <person name="Amann R."/>
            <person name="Jetten M.S.M."/>
            <person name="Mascher T."/>
            <person name="Medema M.H."/>
            <person name="Devos D.P."/>
            <person name="Kaster A.-K."/>
            <person name="Ovreas L."/>
            <person name="Rohde M."/>
            <person name="Galperin M.Y."/>
            <person name="Jogler C."/>
        </authorList>
    </citation>
    <scope>NUCLEOTIDE SEQUENCE [LARGE SCALE GENOMIC DNA]</scope>
    <source>
        <strain evidence="12 13">Pla133</strain>
    </source>
</reference>
<keyword evidence="2 11" id="KW-1003">Cell membrane</keyword>
<dbReference type="KEGG" id="pbap:Pla133_34590"/>
<keyword evidence="7 11" id="KW-0472">Membrane</keyword>
<protein>
    <recommendedName>
        <fullName evidence="11">Fluoride-specific ion channel FluC</fullName>
    </recommendedName>
</protein>
<gene>
    <name evidence="11 12" type="primary">crcB</name>
    <name evidence="11" type="synonym">fluC</name>
    <name evidence="12" type="ORF">Pla133_34590</name>
</gene>
<keyword evidence="13" id="KW-1185">Reference proteome</keyword>
<name>A0A518BN46_9BACT</name>
<evidence type="ECO:0000256" key="11">
    <source>
        <dbReference type="HAMAP-Rule" id="MF_00454"/>
    </source>
</evidence>
<accession>A0A518BN46</accession>
<evidence type="ECO:0000313" key="12">
    <source>
        <dbReference type="EMBL" id="QDU68363.1"/>
    </source>
</evidence>
<evidence type="ECO:0000256" key="9">
    <source>
        <dbReference type="ARBA" id="ARBA00035120"/>
    </source>
</evidence>
<dbReference type="InterPro" id="IPR003691">
    <property type="entry name" value="FluC"/>
</dbReference>
<dbReference type="NCBIfam" id="TIGR00494">
    <property type="entry name" value="crcB"/>
    <property type="match status" value="1"/>
</dbReference>
<comment type="subcellular location">
    <subcellularLocation>
        <location evidence="1 11">Cell membrane</location>
        <topology evidence="1 11">Multi-pass membrane protein</topology>
    </subcellularLocation>
</comment>
<evidence type="ECO:0000313" key="13">
    <source>
        <dbReference type="Proteomes" id="UP000316921"/>
    </source>
</evidence>
<evidence type="ECO:0000256" key="8">
    <source>
        <dbReference type="ARBA" id="ARBA00023303"/>
    </source>
</evidence>
<dbReference type="GO" id="GO:0062054">
    <property type="term" value="F:fluoride channel activity"/>
    <property type="evidence" value="ECO:0007669"/>
    <property type="project" value="UniProtKB-UniRule"/>
</dbReference>
<dbReference type="PANTHER" id="PTHR28259">
    <property type="entry name" value="FLUORIDE EXPORT PROTEIN 1-RELATED"/>
    <property type="match status" value="1"/>
</dbReference>
<keyword evidence="11" id="KW-0915">Sodium</keyword>
<dbReference type="GO" id="GO:0005886">
    <property type="term" value="C:plasma membrane"/>
    <property type="evidence" value="ECO:0007669"/>
    <property type="project" value="UniProtKB-SubCell"/>
</dbReference>
<sequence>MSGLREVLLVGTGGFAGAVARYLTGGFVTRRLGLDTVLATVTANMLGCLAIGLAVAWLEAREEPAVAWRLVLVVGFLGSYTTFSTFGYETVELLREGRAGLALANALGQLLVGLAAVVAGRAVGNALLAG</sequence>
<dbReference type="HAMAP" id="MF_00454">
    <property type="entry name" value="FluC"/>
    <property type="match status" value="1"/>
</dbReference>
<keyword evidence="4 11" id="KW-0812">Transmembrane</keyword>
<keyword evidence="5 11" id="KW-1133">Transmembrane helix</keyword>
<keyword evidence="11" id="KW-0813">Transport</keyword>
<feature type="transmembrane region" description="Helical" evidence="11">
    <location>
        <begin position="36"/>
        <end position="58"/>
    </location>
</feature>
<evidence type="ECO:0000256" key="1">
    <source>
        <dbReference type="ARBA" id="ARBA00004651"/>
    </source>
</evidence>
<keyword evidence="11" id="KW-0479">Metal-binding</keyword>
<evidence type="ECO:0000256" key="2">
    <source>
        <dbReference type="ARBA" id="ARBA00022475"/>
    </source>
</evidence>
<keyword evidence="3" id="KW-0997">Cell inner membrane</keyword>
<comment type="function">
    <text evidence="11">Fluoride-specific ion channel. Important for reducing fluoride concentration in the cell, thus reducing its toxicity.</text>
</comment>
<dbReference type="GO" id="GO:0140114">
    <property type="term" value="P:cellular detoxification of fluoride"/>
    <property type="evidence" value="ECO:0007669"/>
    <property type="project" value="UniProtKB-UniRule"/>
</dbReference>
<evidence type="ECO:0000256" key="7">
    <source>
        <dbReference type="ARBA" id="ARBA00023136"/>
    </source>
</evidence>
<proteinExistence type="inferred from homology"/>
<dbReference type="AlphaFoldDB" id="A0A518BN46"/>
<dbReference type="RefSeq" id="WP_145067310.1">
    <property type="nucleotide sequence ID" value="NZ_CP036287.1"/>
</dbReference>
<evidence type="ECO:0000256" key="3">
    <source>
        <dbReference type="ARBA" id="ARBA00022519"/>
    </source>
</evidence>
<organism evidence="12 13">
    <name type="scientific">Engelhardtia mirabilis</name>
    <dbReference type="NCBI Taxonomy" id="2528011"/>
    <lineage>
        <taxon>Bacteria</taxon>
        <taxon>Pseudomonadati</taxon>
        <taxon>Planctomycetota</taxon>
        <taxon>Planctomycetia</taxon>
        <taxon>Planctomycetia incertae sedis</taxon>
        <taxon>Engelhardtia</taxon>
    </lineage>
</organism>
<keyword evidence="6 11" id="KW-0406">Ion transport</keyword>
<evidence type="ECO:0000256" key="5">
    <source>
        <dbReference type="ARBA" id="ARBA00022989"/>
    </source>
</evidence>
<feature type="transmembrane region" description="Helical" evidence="11">
    <location>
        <begin position="70"/>
        <end position="88"/>
    </location>
</feature>
<dbReference type="PANTHER" id="PTHR28259:SF1">
    <property type="entry name" value="FLUORIDE EXPORT PROTEIN 1-RELATED"/>
    <property type="match status" value="1"/>
</dbReference>
<feature type="binding site" evidence="11">
    <location>
        <position position="78"/>
    </location>
    <ligand>
        <name>Na(+)</name>
        <dbReference type="ChEBI" id="CHEBI:29101"/>
        <note>structural</note>
    </ligand>
</feature>
<dbReference type="GO" id="GO:0046872">
    <property type="term" value="F:metal ion binding"/>
    <property type="evidence" value="ECO:0007669"/>
    <property type="project" value="UniProtKB-KW"/>
</dbReference>
<keyword evidence="8 11" id="KW-0407">Ion channel</keyword>
<dbReference type="Pfam" id="PF02537">
    <property type="entry name" value="CRCB"/>
    <property type="match status" value="1"/>
</dbReference>
<evidence type="ECO:0000256" key="6">
    <source>
        <dbReference type="ARBA" id="ARBA00023065"/>
    </source>
</evidence>
<evidence type="ECO:0000256" key="10">
    <source>
        <dbReference type="ARBA" id="ARBA00035585"/>
    </source>
</evidence>
<dbReference type="EMBL" id="CP036287">
    <property type="protein sequence ID" value="QDU68363.1"/>
    <property type="molecule type" value="Genomic_DNA"/>
</dbReference>